<evidence type="ECO:0000313" key="4">
    <source>
        <dbReference type="Proteomes" id="UP000198820"/>
    </source>
</evidence>
<accession>A0A1H4CPA7</accession>
<reference evidence="3 4" key="1">
    <citation type="submission" date="2016-10" db="EMBL/GenBank/DDBJ databases">
        <authorList>
            <person name="de Groot N.N."/>
        </authorList>
    </citation>
    <scope>NUCLEOTIDE SEQUENCE [LARGE SCALE GENOMIC DNA]</scope>
    <source>
        <strain evidence="3 4">DSM 23581</strain>
    </source>
</reference>
<evidence type="ECO:0000256" key="2">
    <source>
        <dbReference type="SAM" id="SignalP"/>
    </source>
</evidence>
<dbReference type="InterPro" id="IPR025631">
    <property type="entry name" value="Porin_10"/>
</dbReference>
<dbReference type="Proteomes" id="UP000198820">
    <property type="component" value="Unassembled WGS sequence"/>
</dbReference>
<dbReference type="AlphaFoldDB" id="A0A1H4CPA7"/>
<dbReference type="STRING" id="908615.SAMN05421540_10895"/>
<keyword evidence="4" id="KW-1185">Reference proteome</keyword>
<name>A0A1H4CPA7_9FLAO</name>
<keyword evidence="2" id="KW-0732">Signal</keyword>
<feature type="region of interest" description="Disordered" evidence="1">
    <location>
        <begin position="26"/>
        <end position="47"/>
    </location>
</feature>
<dbReference type="Pfam" id="PF14121">
    <property type="entry name" value="Porin_10"/>
    <property type="match status" value="1"/>
</dbReference>
<protein>
    <submittedName>
        <fullName evidence="3">Putative porin</fullName>
    </submittedName>
</protein>
<gene>
    <name evidence="3" type="ORF">SAMN05421540_10895</name>
</gene>
<proteinExistence type="predicted"/>
<sequence>MRLVLITFLFLFALSASAQRKLTGTSLPDTRLGGKNNNEEDNKKKTKDVETEVESYKIISIENDTTYVDTSLTIQKAYKYNYLRRDDFGLLAFQNIGQTFNRLTYDFDDLSNSPKFGARARHFNFMEAKDINYYRVPTPFTELYFKTVFEQGQNVDAFFTTNIKPNVNLSIAYKGLRSLGNYQNSLTSTGNLRMTLNYNTKNERYYAKTHFVAQDLMNQENGGLTAEGERLYIEEIPEYDERSSVAVQYQNAENQLDGKRFYLDHFYKLKAGDSLSRYEIRINHRLNFSDKEYRFQQKQATNIYGETYENKDLYNEVEYQYIKNQVGASYFQPDLGTLEGFIEHTDYNYGYQSVVLKDNEIIPNRIKEDVVGIGGKYQNQIAGIKLKAQAVYNLSDSFEGYDLKANAAYKIDSLNSVQAGIKLNSARPNFNTLLFQNDYKNYNWHNPDFSNIETQSLSASINSEKFGDYKASLTQINNYTYFGLIDNPDTSSSIDSLVKPMQSGKEVRYFKLQASKDFELGKFALANDVIYQNVLSGESAFHVPEFVTRQSIYYKDYWFQKALYLQTGFTFNYFTDFKSDGYDPILAEFFVTNQDFKSFYTLDFFFNAKVRTARLYFKLENFTTLLEGNNNFAAPRHPYRDFAIRFGIVWNFFM</sequence>
<feature type="chain" id="PRO_5011450806" evidence="2">
    <location>
        <begin position="19"/>
        <end position="654"/>
    </location>
</feature>
<evidence type="ECO:0000313" key="3">
    <source>
        <dbReference type="EMBL" id="SEA62179.1"/>
    </source>
</evidence>
<feature type="signal peptide" evidence="2">
    <location>
        <begin position="1"/>
        <end position="18"/>
    </location>
</feature>
<evidence type="ECO:0000256" key="1">
    <source>
        <dbReference type="SAM" id="MobiDB-lite"/>
    </source>
</evidence>
<feature type="compositionally biased region" description="Basic and acidic residues" evidence="1">
    <location>
        <begin position="37"/>
        <end position="47"/>
    </location>
</feature>
<organism evidence="3 4">
    <name type="scientific">Psychroflexus halocasei</name>
    <dbReference type="NCBI Taxonomy" id="908615"/>
    <lineage>
        <taxon>Bacteria</taxon>
        <taxon>Pseudomonadati</taxon>
        <taxon>Bacteroidota</taxon>
        <taxon>Flavobacteriia</taxon>
        <taxon>Flavobacteriales</taxon>
        <taxon>Flavobacteriaceae</taxon>
        <taxon>Psychroflexus</taxon>
    </lineage>
</organism>
<dbReference type="EMBL" id="FNQF01000008">
    <property type="protein sequence ID" value="SEA62179.1"/>
    <property type="molecule type" value="Genomic_DNA"/>
</dbReference>
<dbReference type="RefSeq" id="WP_093244608.1">
    <property type="nucleotide sequence ID" value="NZ_FNQF01000008.1"/>
</dbReference>